<evidence type="ECO:0000256" key="1">
    <source>
        <dbReference type="ARBA" id="ARBA00022612"/>
    </source>
</evidence>
<name>A0A5Q0TF40_9VIBR</name>
<evidence type="ECO:0000313" key="4">
    <source>
        <dbReference type="EMBL" id="QGA64766.1"/>
    </source>
</evidence>
<dbReference type="Pfam" id="PF10145">
    <property type="entry name" value="PhageMin_Tail"/>
    <property type="match status" value="1"/>
</dbReference>
<feature type="domain" description="Phage tail tape measure protein" evidence="3">
    <location>
        <begin position="87"/>
        <end position="285"/>
    </location>
</feature>
<keyword evidence="5" id="KW-1185">Reference proteome</keyword>
<dbReference type="EMBL" id="CP045699">
    <property type="protein sequence ID" value="QGA64766.1"/>
    <property type="molecule type" value="Genomic_DNA"/>
</dbReference>
<dbReference type="Proteomes" id="UP000348942">
    <property type="component" value="Chromosome 1"/>
</dbReference>
<dbReference type="PANTHER" id="PTHR37813">
    <property type="entry name" value="FELS-2 PROPHAGE PROTEIN"/>
    <property type="match status" value="1"/>
</dbReference>
<sequence>MAMEKLMMQIGLIDQVSKPLGKMQRQFDSLAQQTKKSFTNIGIGAAGIFAGGAAIKSAMMPAIEMDRKMGELASLGTTQKSMDSLKQSALSFSVAYGKSATEFVEASYDIQSAIAGLKGNELAQFTKASGVLAAATKSDTKTITNYMGTMYGIFKNQADKMGKGEWVEQVAGQTASAVQMFKTTGAEMSGAFSRLGADATGVGVSMNEQMAILGTLQATMSGSEAGTKYRAFLKGADKAQKALNLTFVDSENKLLPMTKILEKIKGKYGDVIDVAESAELTKAFGTAEASGMIKLLMADVDGLGTSIDKLGDVKGMKVAEQMAAKQTDQWERLDQALDAVKIVLGGAILPTLAKVASAMANGSKELMKYMNQYPTLTKYAGFAITAILGIGIALGIATIAAGFFGGAMAIITSPITAVVLGVAALGAGIIYFWDYIQPFLVGFYNGFVKASGVSVLFEPLLDMFSMIGDGIGWVIDKIASWLPQMDAGTDAITRMGEVGEMLGQAFAKPFKFIIDKLQFIMSKIRSVIDFAKSLPFMGDDDEVTKVTKQINKTASNDSVYQPYNATTPTQAYSYLQGQKQTNVPVGGIRSQLTNNNNGKTVNIHGVTVNQSSPSMSIEELAETQDMAHG</sequence>
<accession>A0A5Q0TF40</accession>
<evidence type="ECO:0000313" key="5">
    <source>
        <dbReference type="Proteomes" id="UP000348942"/>
    </source>
</evidence>
<evidence type="ECO:0000259" key="3">
    <source>
        <dbReference type="Pfam" id="PF10145"/>
    </source>
</evidence>
<dbReference type="InterPro" id="IPR010090">
    <property type="entry name" value="Phage_tape_meas"/>
</dbReference>
<dbReference type="RefSeq" id="WP_153446917.1">
    <property type="nucleotide sequence ID" value="NZ_CP045699.1"/>
</dbReference>
<keyword evidence="1" id="KW-1188">Viral release from host cell</keyword>
<dbReference type="PANTHER" id="PTHR37813:SF1">
    <property type="entry name" value="FELS-2 PROPHAGE PROTEIN"/>
    <property type="match status" value="1"/>
</dbReference>
<evidence type="ECO:0000256" key="2">
    <source>
        <dbReference type="SAM" id="Phobius"/>
    </source>
</evidence>
<feature type="transmembrane region" description="Helical" evidence="2">
    <location>
        <begin position="379"/>
        <end position="403"/>
    </location>
</feature>
<proteinExistence type="predicted"/>
<feature type="transmembrane region" description="Helical" evidence="2">
    <location>
        <begin position="415"/>
        <end position="433"/>
    </location>
</feature>
<dbReference type="NCBIfam" id="TIGR01760">
    <property type="entry name" value="tape_meas_TP901"/>
    <property type="match status" value="1"/>
</dbReference>
<keyword evidence="2" id="KW-0812">Transmembrane</keyword>
<gene>
    <name evidence="4" type="ORF">GFB47_04725</name>
</gene>
<feature type="transmembrane region" description="Helical" evidence="2">
    <location>
        <begin position="439"/>
        <end position="457"/>
    </location>
</feature>
<dbReference type="AlphaFoldDB" id="A0A5Q0TF40"/>
<protein>
    <submittedName>
        <fullName evidence="4">Phage tail tape measure protein</fullName>
    </submittedName>
</protein>
<keyword evidence="2" id="KW-1133">Transmembrane helix</keyword>
<reference evidence="4 5" key="1">
    <citation type="submission" date="2019-10" db="EMBL/GenBank/DDBJ databases">
        <title>Vibrio sp. nov., isolated from Coralline algae surface.</title>
        <authorList>
            <person name="Geng Y."/>
            <person name="Zhang X."/>
        </authorList>
    </citation>
    <scope>NUCLEOTIDE SEQUENCE [LARGE SCALE GENOMIC DNA]</scope>
    <source>
        <strain evidence="4 5">SM1977</strain>
    </source>
</reference>
<organism evidence="4 5">
    <name type="scientific">Vibrio algicola</name>
    <dbReference type="NCBI Taxonomy" id="2662262"/>
    <lineage>
        <taxon>Bacteria</taxon>
        <taxon>Pseudomonadati</taxon>
        <taxon>Pseudomonadota</taxon>
        <taxon>Gammaproteobacteria</taxon>
        <taxon>Vibrionales</taxon>
        <taxon>Vibrionaceae</taxon>
        <taxon>Vibrio</taxon>
    </lineage>
</organism>
<feature type="transmembrane region" description="Helical" evidence="2">
    <location>
        <begin position="339"/>
        <end position="359"/>
    </location>
</feature>
<keyword evidence="2" id="KW-0472">Membrane</keyword>